<sequence>MINLKRSILYFILMLIGLTFSNRVYGQNYSFEIYGNTFNLKVENSFLLENLESISTQSINVAYNRLNESHYQPIIDTLLAYQKDKNLNDWLFYQLIRRTAEEISPKKQSYERYTIYKWFLLGKSGYDARLTVVDDRIVMYIYNDENISDIPSIVIGKKKYMCLNYHDYAHTNFTSLPEVEVLSISNASKSFSYRITQMPDFNPKSYKEKKITFRYKMQDYHFDIKLNSEVEAIFKNYPGVDFSYSFNIPLTKETYSSLIPILKINISKMSQKKGIDYLMRFTRYAFLYEDDSNNFGKEKRLSPEQTLLNQYSDCDDRAALFFYLVKEIYNLPMIVLLYPTHVTMAVQLDKTKGNRINYNGKSYTFCEPTPQLKDLRIGQLSPKFKKEHYEIVYAYDPIK</sequence>
<evidence type="ECO:0008006" key="3">
    <source>
        <dbReference type="Google" id="ProtNLM"/>
    </source>
</evidence>
<dbReference type="AlphaFoldDB" id="A0A1I2Y2T5"/>
<organism evidence="1 2">
    <name type="scientific">Pedobacter insulae</name>
    <dbReference type="NCBI Taxonomy" id="414048"/>
    <lineage>
        <taxon>Bacteria</taxon>
        <taxon>Pseudomonadati</taxon>
        <taxon>Bacteroidota</taxon>
        <taxon>Sphingobacteriia</taxon>
        <taxon>Sphingobacteriales</taxon>
        <taxon>Sphingobacteriaceae</taxon>
        <taxon>Pedobacter</taxon>
    </lineage>
</organism>
<name>A0A1I2Y2T5_9SPHI</name>
<dbReference type="RefSeq" id="WP_245768086.1">
    <property type="nucleotide sequence ID" value="NZ_FOPP01000006.1"/>
</dbReference>
<evidence type="ECO:0000313" key="2">
    <source>
        <dbReference type="Proteomes" id="UP000199666"/>
    </source>
</evidence>
<accession>A0A1I2Y2T5</accession>
<reference evidence="1 2" key="1">
    <citation type="submission" date="2016-10" db="EMBL/GenBank/DDBJ databases">
        <authorList>
            <person name="de Groot N.N."/>
        </authorList>
    </citation>
    <scope>NUCLEOTIDE SEQUENCE [LARGE SCALE GENOMIC DNA]</scope>
    <source>
        <strain evidence="1 2">DSM 18684</strain>
    </source>
</reference>
<gene>
    <name evidence="1" type="ORF">SAMN04489864_106128</name>
</gene>
<dbReference type="EMBL" id="FOPP01000006">
    <property type="protein sequence ID" value="SFH18641.1"/>
    <property type="molecule type" value="Genomic_DNA"/>
</dbReference>
<proteinExistence type="predicted"/>
<dbReference type="Proteomes" id="UP000199666">
    <property type="component" value="Unassembled WGS sequence"/>
</dbReference>
<protein>
    <recommendedName>
        <fullName evidence="3">Transglutaminase-like superfamily protein</fullName>
    </recommendedName>
</protein>
<keyword evidence="2" id="KW-1185">Reference proteome</keyword>
<evidence type="ECO:0000313" key="1">
    <source>
        <dbReference type="EMBL" id="SFH18641.1"/>
    </source>
</evidence>
<dbReference type="STRING" id="414048.SAMN04489864_106128"/>